<dbReference type="InterPro" id="IPR003593">
    <property type="entry name" value="AAA+_ATPase"/>
</dbReference>
<dbReference type="GO" id="GO:0006826">
    <property type="term" value="P:iron ion transport"/>
    <property type="evidence" value="ECO:0007669"/>
    <property type="project" value="UniProtKB-KW"/>
</dbReference>
<keyword evidence="3" id="KW-1003">Cell membrane</keyword>
<dbReference type="InterPro" id="IPR027417">
    <property type="entry name" value="P-loop_NTPase"/>
</dbReference>
<keyword evidence="2" id="KW-0813">Transport</keyword>
<dbReference type="PANTHER" id="PTHR42771">
    <property type="entry name" value="IRON(3+)-HYDROXAMATE IMPORT ATP-BINDING PROTEIN FHUC"/>
    <property type="match status" value="1"/>
</dbReference>
<name>A0A4Q0M8R6_9HYPH</name>
<sequence length="244" mass="27166">MLLSLRIDWSRVEDRETYPFNLPAIAGIDEIDLDAPVVIFVGANGSGKSTLMEAIAAQLGCNPEGGSPNFRFDTAGTLSALHSVMRLARRIPRNTDRYFYRADAYHVFATEMRRLDSEPSFGPPIKTYYGGQDLHEMSHGQAVMKLLRHRFRGGGIYLMDEPEAALAPETQLEVIARIAQLCGEGARFVLATHSPLLMALPDALIYELDETGVSRRAYQELNHVRLYRRFLGDPASVVARLVAD</sequence>
<evidence type="ECO:0000256" key="6">
    <source>
        <dbReference type="ARBA" id="ARBA00023065"/>
    </source>
</evidence>
<dbReference type="RefSeq" id="WP_128778924.1">
    <property type="nucleotide sequence ID" value="NZ_RYFI01000021.1"/>
</dbReference>
<dbReference type="GO" id="GO:0005524">
    <property type="term" value="F:ATP binding"/>
    <property type="evidence" value="ECO:0007669"/>
    <property type="project" value="InterPro"/>
</dbReference>
<dbReference type="OrthoDB" id="9784297at2"/>
<dbReference type="Proteomes" id="UP000289708">
    <property type="component" value="Unassembled WGS sequence"/>
</dbReference>
<dbReference type="GO" id="GO:0006302">
    <property type="term" value="P:double-strand break repair"/>
    <property type="evidence" value="ECO:0007669"/>
    <property type="project" value="InterPro"/>
</dbReference>
<organism evidence="9 10">
    <name type="scientific">Hansschlegelia zhihuaiae</name>
    <dbReference type="NCBI Taxonomy" id="405005"/>
    <lineage>
        <taxon>Bacteria</taxon>
        <taxon>Pseudomonadati</taxon>
        <taxon>Pseudomonadota</taxon>
        <taxon>Alphaproteobacteria</taxon>
        <taxon>Hyphomicrobiales</taxon>
        <taxon>Methylopilaceae</taxon>
        <taxon>Hansschlegelia</taxon>
    </lineage>
</organism>
<evidence type="ECO:0000256" key="3">
    <source>
        <dbReference type="ARBA" id="ARBA00022475"/>
    </source>
</evidence>
<evidence type="ECO:0000256" key="7">
    <source>
        <dbReference type="ARBA" id="ARBA00023136"/>
    </source>
</evidence>
<dbReference type="Gene3D" id="3.40.50.300">
    <property type="entry name" value="P-loop containing nucleotide triphosphate hydrolases"/>
    <property type="match status" value="2"/>
</dbReference>
<accession>A0A4Q0M8R6</accession>
<evidence type="ECO:0000313" key="10">
    <source>
        <dbReference type="Proteomes" id="UP000289708"/>
    </source>
</evidence>
<dbReference type="AlphaFoldDB" id="A0A4Q0M8R6"/>
<comment type="subcellular location">
    <subcellularLocation>
        <location evidence="1">Cell membrane</location>
        <topology evidence="1">Peripheral membrane protein</topology>
    </subcellularLocation>
</comment>
<dbReference type="GO" id="GO:0016887">
    <property type="term" value="F:ATP hydrolysis activity"/>
    <property type="evidence" value="ECO:0007669"/>
    <property type="project" value="InterPro"/>
</dbReference>
<protein>
    <submittedName>
        <fullName evidence="9">AAA family ATPase</fullName>
    </submittedName>
</protein>
<evidence type="ECO:0000256" key="5">
    <source>
        <dbReference type="ARBA" id="ARBA00023004"/>
    </source>
</evidence>
<keyword evidence="6" id="KW-0406">Ion transport</keyword>
<evidence type="ECO:0000256" key="1">
    <source>
        <dbReference type="ARBA" id="ARBA00004202"/>
    </source>
</evidence>
<dbReference type="SMART" id="SM00382">
    <property type="entry name" value="AAA"/>
    <property type="match status" value="1"/>
</dbReference>
<keyword evidence="5" id="KW-0408">Iron</keyword>
<keyword evidence="4" id="KW-0410">Iron transport</keyword>
<evidence type="ECO:0000313" key="9">
    <source>
        <dbReference type="EMBL" id="RXF69571.1"/>
    </source>
</evidence>
<feature type="domain" description="AAA+ ATPase" evidence="8">
    <location>
        <begin position="34"/>
        <end position="211"/>
    </location>
</feature>
<dbReference type="SUPFAM" id="SSF52540">
    <property type="entry name" value="P-loop containing nucleoside triphosphate hydrolases"/>
    <property type="match status" value="1"/>
</dbReference>
<keyword evidence="10" id="KW-1185">Reference proteome</keyword>
<dbReference type="CDD" id="cd00267">
    <property type="entry name" value="ABC_ATPase"/>
    <property type="match status" value="1"/>
</dbReference>
<comment type="caution">
    <text evidence="9">The sequence shown here is derived from an EMBL/GenBank/DDBJ whole genome shotgun (WGS) entry which is preliminary data.</text>
</comment>
<dbReference type="GO" id="GO:0005886">
    <property type="term" value="C:plasma membrane"/>
    <property type="evidence" value="ECO:0007669"/>
    <property type="project" value="UniProtKB-SubCell"/>
</dbReference>
<keyword evidence="7" id="KW-0472">Membrane</keyword>
<reference evidence="9 10" key="1">
    <citation type="submission" date="2018-12" db="EMBL/GenBank/DDBJ databases">
        <title>bacterium Hansschlegelia zhihuaiae S113.</title>
        <authorList>
            <person name="He J."/>
        </authorList>
    </citation>
    <scope>NUCLEOTIDE SEQUENCE [LARGE SCALE GENOMIC DNA]</scope>
    <source>
        <strain evidence="9 10">S 113</strain>
    </source>
</reference>
<evidence type="ECO:0000256" key="2">
    <source>
        <dbReference type="ARBA" id="ARBA00022448"/>
    </source>
</evidence>
<dbReference type="InterPro" id="IPR051535">
    <property type="entry name" value="Siderophore_ABC-ATPase"/>
</dbReference>
<dbReference type="EMBL" id="RYFI01000021">
    <property type="protein sequence ID" value="RXF69571.1"/>
    <property type="molecule type" value="Genomic_DNA"/>
</dbReference>
<proteinExistence type="predicted"/>
<gene>
    <name evidence="9" type="ORF">EK403_18395</name>
</gene>
<evidence type="ECO:0000259" key="8">
    <source>
        <dbReference type="SMART" id="SM00382"/>
    </source>
</evidence>
<evidence type="ECO:0000256" key="4">
    <source>
        <dbReference type="ARBA" id="ARBA00022496"/>
    </source>
</evidence>
<dbReference type="PANTHER" id="PTHR42771:SF2">
    <property type="entry name" value="IRON(3+)-HYDROXAMATE IMPORT ATP-BINDING PROTEIN FHUC"/>
    <property type="match status" value="1"/>
</dbReference>
<dbReference type="InterPro" id="IPR038729">
    <property type="entry name" value="Rad50/SbcC_AAA"/>
</dbReference>
<dbReference type="Pfam" id="PF13476">
    <property type="entry name" value="AAA_23"/>
    <property type="match status" value="1"/>
</dbReference>